<proteinExistence type="predicted"/>
<name>A0A512C2V2_9HYPH</name>
<accession>A0A512C2V2</accession>
<gene>
    <name evidence="2" type="ORF">MAE02_62390</name>
</gene>
<evidence type="ECO:0000313" key="2">
    <source>
        <dbReference type="EMBL" id="GEO18543.1"/>
    </source>
</evidence>
<evidence type="ECO:0000313" key="3">
    <source>
        <dbReference type="Proteomes" id="UP000321085"/>
    </source>
</evidence>
<keyword evidence="3" id="KW-1185">Reference proteome</keyword>
<protein>
    <submittedName>
        <fullName evidence="2">Uncharacterized protein</fullName>
    </submittedName>
</protein>
<dbReference type="Proteomes" id="UP000321085">
    <property type="component" value="Unassembled WGS sequence"/>
</dbReference>
<comment type="caution">
    <text evidence="2">The sequence shown here is derived from an EMBL/GenBank/DDBJ whole genome shotgun (WGS) entry which is preliminary data.</text>
</comment>
<dbReference type="EMBL" id="BJYU01000205">
    <property type="protein sequence ID" value="GEO18543.1"/>
    <property type="molecule type" value="Genomic_DNA"/>
</dbReference>
<reference evidence="2 3" key="1">
    <citation type="submission" date="2019-07" db="EMBL/GenBank/DDBJ databases">
        <title>Whole genome shotgun sequence of Microvirga aerophila NBRC 106136.</title>
        <authorList>
            <person name="Hosoyama A."/>
            <person name="Uohara A."/>
            <person name="Ohji S."/>
            <person name="Ichikawa N."/>
        </authorList>
    </citation>
    <scope>NUCLEOTIDE SEQUENCE [LARGE SCALE GENOMIC DNA]</scope>
    <source>
        <strain evidence="2 3">NBRC 106136</strain>
    </source>
</reference>
<dbReference type="AlphaFoldDB" id="A0A512C2V2"/>
<evidence type="ECO:0000256" key="1">
    <source>
        <dbReference type="SAM" id="MobiDB-lite"/>
    </source>
</evidence>
<sequence>MGEDAFGGEQLQRLANRKAGDAEPLSQFLCRQMRPDGKPAASDMLKDLRGETFCQLALAIDRALPA</sequence>
<feature type="region of interest" description="Disordered" evidence="1">
    <location>
        <begin position="1"/>
        <end position="22"/>
    </location>
</feature>
<organism evidence="2 3">
    <name type="scientific">Microvirga aerophila</name>
    <dbReference type="NCBI Taxonomy" id="670291"/>
    <lineage>
        <taxon>Bacteria</taxon>
        <taxon>Pseudomonadati</taxon>
        <taxon>Pseudomonadota</taxon>
        <taxon>Alphaproteobacteria</taxon>
        <taxon>Hyphomicrobiales</taxon>
        <taxon>Methylobacteriaceae</taxon>
        <taxon>Microvirga</taxon>
    </lineage>
</organism>